<dbReference type="Proteomes" id="UP000598633">
    <property type="component" value="Unassembled WGS sequence"/>
</dbReference>
<evidence type="ECO:0000256" key="4">
    <source>
        <dbReference type="ARBA" id="ARBA00022989"/>
    </source>
</evidence>
<protein>
    <submittedName>
        <fullName evidence="9">Cytochrome b/b6 domain-containing protein</fullName>
    </submittedName>
</protein>
<evidence type="ECO:0000256" key="2">
    <source>
        <dbReference type="ARBA" id="ARBA00022475"/>
    </source>
</evidence>
<keyword evidence="4 7" id="KW-1133">Transmembrane helix</keyword>
<gene>
    <name evidence="9" type="ORF">IFJ97_06860</name>
</gene>
<dbReference type="InterPro" id="IPR016174">
    <property type="entry name" value="Di-haem_cyt_TM"/>
</dbReference>
<dbReference type="GO" id="GO:0022904">
    <property type="term" value="P:respiratory electron transport chain"/>
    <property type="evidence" value="ECO:0007669"/>
    <property type="project" value="InterPro"/>
</dbReference>
<evidence type="ECO:0000313" key="9">
    <source>
        <dbReference type="EMBL" id="MBD3871059.1"/>
    </source>
</evidence>
<feature type="transmembrane region" description="Helical" evidence="7">
    <location>
        <begin position="115"/>
        <end position="136"/>
    </location>
</feature>
<accession>A0A8J6Y7H6</accession>
<evidence type="ECO:0000256" key="6">
    <source>
        <dbReference type="SAM" id="MobiDB-lite"/>
    </source>
</evidence>
<keyword evidence="2" id="KW-1003">Cell membrane</keyword>
<dbReference type="GO" id="GO:0009055">
    <property type="term" value="F:electron transfer activity"/>
    <property type="evidence" value="ECO:0007669"/>
    <property type="project" value="InterPro"/>
</dbReference>
<sequence>FEVRGTLHRIWAVVFMGTIVWHVLYLFSSRGRRFVKDMWPIQRDFRFFLRRMLYNLGLRPPMECVQRFNYVEKAEYWALVWGTAVMVATGITLWFDNWFIQFLPKGVLDVALVIHFWEAWLASLAILVWHLYSVIFHPHVYPMNPSWITGHIPDDMYELEHPGHLEEARRETEEALKRQLERVRRRNDEDAEEAEKPTAHAAEDKKDES</sequence>
<feature type="domain" description="Cytochrome b561 bacterial/Ni-hydrogenase" evidence="8">
    <location>
        <begin position="6"/>
        <end position="139"/>
    </location>
</feature>
<evidence type="ECO:0000256" key="7">
    <source>
        <dbReference type="SAM" id="Phobius"/>
    </source>
</evidence>
<name>A0A8J6Y7H6_9BACT</name>
<dbReference type="InterPro" id="IPR011577">
    <property type="entry name" value="Cyt_b561_bac/Ni-Hgenase"/>
</dbReference>
<evidence type="ECO:0000313" key="10">
    <source>
        <dbReference type="Proteomes" id="UP000598633"/>
    </source>
</evidence>
<dbReference type="Gene3D" id="1.20.950.20">
    <property type="entry name" value="Transmembrane di-heme cytochromes, Chain C"/>
    <property type="match status" value="1"/>
</dbReference>
<feature type="non-terminal residue" evidence="9">
    <location>
        <position position="1"/>
    </location>
</feature>
<dbReference type="EMBL" id="JACXWA010000111">
    <property type="protein sequence ID" value="MBD3871059.1"/>
    <property type="molecule type" value="Genomic_DNA"/>
</dbReference>
<evidence type="ECO:0000259" key="8">
    <source>
        <dbReference type="Pfam" id="PF01292"/>
    </source>
</evidence>
<dbReference type="Pfam" id="PF01292">
    <property type="entry name" value="Ni_hydr_CYTB"/>
    <property type="match status" value="1"/>
</dbReference>
<keyword evidence="5 7" id="KW-0472">Membrane</keyword>
<evidence type="ECO:0000256" key="1">
    <source>
        <dbReference type="ARBA" id="ARBA00004651"/>
    </source>
</evidence>
<keyword evidence="3 7" id="KW-0812">Transmembrane</keyword>
<dbReference type="SUPFAM" id="SSF81342">
    <property type="entry name" value="Transmembrane di-heme cytochromes"/>
    <property type="match status" value="1"/>
</dbReference>
<proteinExistence type="predicted"/>
<dbReference type="AlphaFoldDB" id="A0A8J6Y7H6"/>
<feature type="transmembrane region" description="Helical" evidence="7">
    <location>
        <begin position="6"/>
        <end position="27"/>
    </location>
</feature>
<evidence type="ECO:0000256" key="5">
    <source>
        <dbReference type="ARBA" id="ARBA00023136"/>
    </source>
</evidence>
<feature type="region of interest" description="Disordered" evidence="6">
    <location>
        <begin position="180"/>
        <end position="209"/>
    </location>
</feature>
<comment type="caution">
    <text evidence="9">The sequence shown here is derived from an EMBL/GenBank/DDBJ whole genome shotgun (WGS) entry which is preliminary data.</text>
</comment>
<reference evidence="9 10" key="1">
    <citation type="submission" date="2020-08" db="EMBL/GenBank/DDBJ databases">
        <title>Acidobacteriota in marine sediments use diverse sulfur dissimilation pathways.</title>
        <authorList>
            <person name="Wasmund K."/>
        </authorList>
    </citation>
    <scope>NUCLEOTIDE SEQUENCE [LARGE SCALE GENOMIC DNA]</scope>
    <source>
        <strain evidence="9">MAG AM3-A</strain>
    </source>
</reference>
<evidence type="ECO:0000256" key="3">
    <source>
        <dbReference type="ARBA" id="ARBA00022692"/>
    </source>
</evidence>
<feature type="transmembrane region" description="Helical" evidence="7">
    <location>
        <begin position="76"/>
        <end position="95"/>
    </location>
</feature>
<dbReference type="GO" id="GO:0005886">
    <property type="term" value="C:plasma membrane"/>
    <property type="evidence" value="ECO:0007669"/>
    <property type="project" value="UniProtKB-SubCell"/>
</dbReference>
<organism evidence="9 10">
    <name type="scientific">Candidatus Sulfomarinibacter kjeldsenii</name>
    <dbReference type="NCBI Taxonomy" id="2885994"/>
    <lineage>
        <taxon>Bacteria</taxon>
        <taxon>Pseudomonadati</taxon>
        <taxon>Acidobacteriota</taxon>
        <taxon>Thermoanaerobaculia</taxon>
        <taxon>Thermoanaerobaculales</taxon>
        <taxon>Candidatus Sulfomarinibacteraceae</taxon>
        <taxon>Candidatus Sulfomarinibacter</taxon>
    </lineage>
</organism>
<comment type="subcellular location">
    <subcellularLocation>
        <location evidence="1">Cell membrane</location>
        <topology evidence="1">Multi-pass membrane protein</topology>
    </subcellularLocation>
</comment>